<gene>
    <name evidence="1" type="ORF">M8A51_13090</name>
</gene>
<protein>
    <submittedName>
        <fullName evidence="1">Uncharacterized protein</fullName>
    </submittedName>
</protein>
<accession>A0ABT0YRJ3</accession>
<proteinExistence type="predicted"/>
<sequence length="236" mass="26317">MSWLSSPRFLTVYSGALTLVFAWTVLTGFSRDNAIIPEVRVQRINIVEPDGTLRMVISNKARAPGIYMHGKEYLKGQRQTAGVIFLNDEGSENGGLTFGGAKSADGTITNHGHLSFDRYMQDQVLALTTTQRNDDLSATLSVLDRPGYPITELLELLERIKNWPPEQQQAELERFNATHPQPQRRIALARETDRAVSLQMRDTEGRARIVMRVDANGEPKLQFLDAGGNVIGQLPQ</sequence>
<comment type="caution">
    <text evidence="1">The sequence shown here is derived from an EMBL/GenBank/DDBJ whole genome shotgun (WGS) entry which is preliminary data.</text>
</comment>
<dbReference type="Proteomes" id="UP001165541">
    <property type="component" value="Unassembled WGS sequence"/>
</dbReference>
<name>A0ABT0YRJ3_9BURK</name>
<dbReference type="RefSeq" id="WP_251778917.1">
    <property type="nucleotide sequence ID" value="NZ_JAMKFE010000007.1"/>
</dbReference>
<evidence type="ECO:0000313" key="2">
    <source>
        <dbReference type="Proteomes" id="UP001165541"/>
    </source>
</evidence>
<keyword evidence="2" id="KW-1185">Reference proteome</keyword>
<reference evidence="1" key="1">
    <citation type="submission" date="2022-05" db="EMBL/GenBank/DDBJ databases">
        <title>Schlegelella sp. nov., isolated from mangrove soil.</title>
        <authorList>
            <person name="Liu Y."/>
            <person name="Ge X."/>
            <person name="Liu W."/>
        </authorList>
    </citation>
    <scope>NUCLEOTIDE SEQUENCE</scope>
    <source>
        <strain evidence="1">S2-27</strain>
    </source>
</reference>
<organism evidence="1 2">
    <name type="scientific">Caldimonas mangrovi</name>
    <dbReference type="NCBI Taxonomy" id="2944811"/>
    <lineage>
        <taxon>Bacteria</taxon>
        <taxon>Pseudomonadati</taxon>
        <taxon>Pseudomonadota</taxon>
        <taxon>Betaproteobacteria</taxon>
        <taxon>Burkholderiales</taxon>
        <taxon>Sphaerotilaceae</taxon>
        <taxon>Caldimonas</taxon>
    </lineage>
</organism>
<dbReference type="EMBL" id="JAMKFE010000007">
    <property type="protein sequence ID" value="MCM5680463.1"/>
    <property type="molecule type" value="Genomic_DNA"/>
</dbReference>
<evidence type="ECO:0000313" key="1">
    <source>
        <dbReference type="EMBL" id="MCM5680463.1"/>
    </source>
</evidence>